<evidence type="ECO:0000313" key="8">
    <source>
        <dbReference type="EMBL" id="WWC57519.1"/>
    </source>
</evidence>
<dbReference type="EMBL" id="KI894027">
    <property type="protein sequence ID" value="OBR88240.1"/>
    <property type="molecule type" value="Genomic_DNA"/>
</dbReference>
<dbReference type="GO" id="GO:0046872">
    <property type="term" value="F:metal ion binding"/>
    <property type="evidence" value="ECO:0007669"/>
    <property type="project" value="UniProtKB-KW"/>
</dbReference>
<evidence type="ECO:0000256" key="3">
    <source>
        <dbReference type="ARBA" id="ARBA00022964"/>
    </source>
</evidence>
<evidence type="ECO:0000256" key="4">
    <source>
        <dbReference type="ARBA" id="ARBA00023002"/>
    </source>
</evidence>
<dbReference type="SUPFAM" id="SSF51197">
    <property type="entry name" value="Clavaminate synthase-like"/>
    <property type="match status" value="1"/>
</dbReference>
<dbReference type="STRING" id="1296121.A0A1A6ADU9"/>
<keyword evidence="4" id="KW-0560">Oxidoreductase</keyword>
<comment type="similarity">
    <text evidence="1">Belongs to the TfdA dioxygenase family.</text>
</comment>
<dbReference type="PANTHER" id="PTHR30468:SF9">
    <property type="entry name" value="ALPHA-KETOGLUTARATE-DEPENDENT TAURINE DIOXYGENASE (AFU_ORTHOLOGUE AFUA_3G01010)"/>
    <property type="match status" value="1"/>
</dbReference>
<dbReference type="Pfam" id="PF02668">
    <property type="entry name" value="TauD"/>
    <property type="match status" value="1"/>
</dbReference>
<accession>A0A1A6ADU9</accession>
<evidence type="ECO:0000313" key="7">
    <source>
        <dbReference type="EMBL" id="OBR88240.1"/>
    </source>
</evidence>
<dbReference type="EMBL" id="CP144530">
    <property type="protein sequence ID" value="WWC57519.1"/>
    <property type="molecule type" value="Genomic_DNA"/>
</dbReference>
<dbReference type="AlphaFoldDB" id="A0A1A6ADU9"/>
<gene>
    <name evidence="7" type="ORF">I303_00051</name>
    <name evidence="8" type="ORF">I303_100051</name>
</gene>
<keyword evidence="2" id="KW-0479">Metal-binding</keyword>
<keyword evidence="3" id="KW-0223">Dioxygenase</keyword>
<evidence type="ECO:0000313" key="9">
    <source>
        <dbReference type="Proteomes" id="UP000078595"/>
    </source>
</evidence>
<dbReference type="Proteomes" id="UP000078595">
    <property type="component" value="Chromosome 1"/>
</dbReference>
<dbReference type="GeneID" id="28963750"/>
<dbReference type="OrthoDB" id="10257314at2759"/>
<dbReference type="KEGG" id="kdj:28963750"/>
<reference evidence="8" key="2">
    <citation type="submission" date="2013-07" db="EMBL/GenBank/DDBJ databases">
        <authorList>
            <consortium name="The Broad Institute Genome Sequencing Platform"/>
            <person name="Cuomo C."/>
            <person name="Litvintseva A."/>
            <person name="Chen Y."/>
            <person name="Heitman J."/>
            <person name="Sun S."/>
            <person name="Springer D."/>
            <person name="Dromer F."/>
            <person name="Young S.K."/>
            <person name="Zeng Q."/>
            <person name="Gargeya S."/>
            <person name="Fitzgerald M."/>
            <person name="Abouelleil A."/>
            <person name="Alvarado L."/>
            <person name="Berlin A.M."/>
            <person name="Chapman S.B."/>
            <person name="Dewar J."/>
            <person name="Goldberg J."/>
            <person name="Griggs A."/>
            <person name="Gujja S."/>
            <person name="Hansen M."/>
            <person name="Howarth C."/>
            <person name="Imamovic A."/>
            <person name="Larimer J."/>
            <person name="McCowan C."/>
            <person name="Murphy C."/>
            <person name="Pearson M."/>
            <person name="Priest M."/>
            <person name="Roberts A."/>
            <person name="Saif S."/>
            <person name="Shea T."/>
            <person name="Sykes S."/>
            <person name="Wortman J."/>
            <person name="Nusbaum C."/>
            <person name="Birren B."/>
        </authorList>
    </citation>
    <scope>NUCLEOTIDE SEQUENCE</scope>
    <source>
        <strain evidence="8">CBS 10117</strain>
    </source>
</reference>
<dbReference type="InterPro" id="IPR051323">
    <property type="entry name" value="AtsK-like"/>
</dbReference>
<reference evidence="7" key="1">
    <citation type="submission" date="2013-07" db="EMBL/GenBank/DDBJ databases">
        <title>The Genome Sequence of Cryptococcus dejecticola CBS10117.</title>
        <authorList>
            <consortium name="The Broad Institute Genome Sequencing Platform"/>
            <person name="Cuomo C."/>
            <person name="Litvintseva A."/>
            <person name="Chen Y."/>
            <person name="Heitman J."/>
            <person name="Sun S."/>
            <person name="Springer D."/>
            <person name="Dromer F."/>
            <person name="Young S.K."/>
            <person name="Zeng Q."/>
            <person name="Gargeya S."/>
            <person name="Fitzgerald M."/>
            <person name="Abouelleil A."/>
            <person name="Alvarado L."/>
            <person name="Berlin A.M."/>
            <person name="Chapman S.B."/>
            <person name="Dewar J."/>
            <person name="Goldberg J."/>
            <person name="Griggs A."/>
            <person name="Gujja S."/>
            <person name="Hansen M."/>
            <person name="Howarth C."/>
            <person name="Imamovic A."/>
            <person name="Larimer J."/>
            <person name="McCowan C."/>
            <person name="Murphy C."/>
            <person name="Pearson M."/>
            <person name="Priest M."/>
            <person name="Roberts A."/>
            <person name="Saif S."/>
            <person name="Shea T."/>
            <person name="Sykes S."/>
            <person name="Wortman J."/>
            <person name="Nusbaum C."/>
            <person name="Birren B."/>
        </authorList>
    </citation>
    <scope>NUCLEOTIDE SEQUENCE [LARGE SCALE GENOMIC DNA]</scope>
    <source>
        <strain evidence="7">CBS 10117</strain>
    </source>
</reference>
<keyword evidence="5" id="KW-0408">Iron</keyword>
<reference evidence="8" key="3">
    <citation type="submission" date="2024-02" db="EMBL/GenBank/DDBJ databases">
        <title>Comparative genomics of Cryptococcus and Kwoniella reveals pathogenesis evolution and contrasting modes of karyotype evolution via chromosome fusion or intercentromeric recombination.</title>
        <authorList>
            <person name="Coelho M.A."/>
            <person name="David-Palma M."/>
            <person name="Shea T."/>
            <person name="Bowers K."/>
            <person name="McGinley-Smith S."/>
            <person name="Mohammad A.W."/>
            <person name="Gnirke A."/>
            <person name="Yurkov A.M."/>
            <person name="Nowrousian M."/>
            <person name="Sun S."/>
            <person name="Cuomo C.A."/>
            <person name="Heitman J."/>
        </authorList>
    </citation>
    <scope>NUCLEOTIDE SEQUENCE</scope>
    <source>
        <strain evidence="8">CBS 10117</strain>
    </source>
</reference>
<evidence type="ECO:0000256" key="1">
    <source>
        <dbReference type="ARBA" id="ARBA00005896"/>
    </source>
</evidence>
<dbReference type="FunFam" id="3.60.130.10:FF:000008">
    <property type="entry name" value="Alpha-ketoglutarate-dependent taurine dioxygenase"/>
    <property type="match status" value="1"/>
</dbReference>
<evidence type="ECO:0000256" key="5">
    <source>
        <dbReference type="ARBA" id="ARBA00023004"/>
    </source>
</evidence>
<sequence length="394" mass="44105">MAPIALNDTTAAATAAPAQSSKEDIAALKARLQIGKDRNVNLPPDNTLRRYQKAGIDLSNGYPYFPEQVPEFVQDVGKIRDNLREYQDPALRADKEKKALFGAAKEVKDLTKWIGTEIVGLQLKDLTDQQKDELALLVSERSIVFFRDQDISPQQQRDLGVYLGDGEIERHPQAAQVPGVGGGITLIWEQGRKDKINNGRSHRVPYGGGQFGWHTDLVHEAYPPGYTHLHQDTVPEVGGDTLWASGYAAYDKLSPAFRKVIDGLNGVYRSAHSYKDANDPEGGKKFVERTHPLVRTHPVTGWKALWINQAMTSHIEGFDKPESDAILNYLYNVYERSTDMTTIHTVSYDYDGERHGTRVSSLAEKPFFDPKSKSKAEDLELKGWVNTPDVKARY</sequence>
<evidence type="ECO:0000259" key="6">
    <source>
        <dbReference type="Pfam" id="PF02668"/>
    </source>
</evidence>
<dbReference type="InterPro" id="IPR042098">
    <property type="entry name" value="TauD-like_sf"/>
</dbReference>
<dbReference type="PANTHER" id="PTHR30468">
    <property type="entry name" value="ALPHA-KETOGLUTARATE-DEPENDENT SULFONATE DIOXYGENASE"/>
    <property type="match status" value="1"/>
</dbReference>
<dbReference type="RefSeq" id="XP_018266082.1">
    <property type="nucleotide sequence ID" value="XM_018403428.1"/>
</dbReference>
<dbReference type="InterPro" id="IPR003819">
    <property type="entry name" value="TauD/TfdA-like"/>
</dbReference>
<feature type="domain" description="TauD/TfdA-like" evidence="6">
    <location>
        <begin position="106"/>
        <end position="337"/>
    </location>
</feature>
<protein>
    <recommendedName>
        <fullName evidence="6">TauD/TfdA-like domain-containing protein</fullName>
    </recommendedName>
</protein>
<organism evidence="7">
    <name type="scientific">Kwoniella dejecticola CBS 10117</name>
    <dbReference type="NCBI Taxonomy" id="1296121"/>
    <lineage>
        <taxon>Eukaryota</taxon>
        <taxon>Fungi</taxon>
        <taxon>Dikarya</taxon>
        <taxon>Basidiomycota</taxon>
        <taxon>Agaricomycotina</taxon>
        <taxon>Tremellomycetes</taxon>
        <taxon>Tremellales</taxon>
        <taxon>Cryptococcaceae</taxon>
        <taxon>Kwoniella</taxon>
    </lineage>
</organism>
<dbReference type="GO" id="GO:0005737">
    <property type="term" value="C:cytoplasm"/>
    <property type="evidence" value="ECO:0007669"/>
    <property type="project" value="TreeGrafter"/>
</dbReference>
<dbReference type="VEuPathDB" id="FungiDB:I303_00051"/>
<keyword evidence="9" id="KW-1185">Reference proteome</keyword>
<dbReference type="GO" id="GO:0016706">
    <property type="term" value="F:2-oxoglutarate-dependent dioxygenase activity"/>
    <property type="evidence" value="ECO:0007669"/>
    <property type="project" value="TreeGrafter"/>
</dbReference>
<dbReference type="Gene3D" id="3.60.130.10">
    <property type="entry name" value="Clavaminate synthase-like"/>
    <property type="match status" value="1"/>
</dbReference>
<name>A0A1A6ADU9_9TREE</name>
<proteinExistence type="inferred from homology"/>
<evidence type="ECO:0000256" key="2">
    <source>
        <dbReference type="ARBA" id="ARBA00022723"/>
    </source>
</evidence>